<reference evidence="10" key="1">
    <citation type="submission" date="2020-02" db="EMBL/GenBank/DDBJ databases">
        <authorList>
            <person name="Meier V. D."/>
        </authorList>
    </citation>
    <scope>NUCLEOTIDE SEQUENCE</scope>
    <source>
        <strain evidence="10">AVDCRST_MAG20</strain>
    </source>
</reference>
<feature type="transmembrane region" description="Helical" evidence="7">
    <location>
        <begin position="116"/>
        <end position="136"/>
    </location>
</feature>
<evidence type="ECO:0000256" key="8">
    <source>
        <dbReference type="NCBIfam" id="TIGR00445"/>
    </source>
</evidence>
<dbReference type="EMBL" id="CADCSY010000067">
    <property type="protein sequence ID" value="CAA9237255.1"/>
    <property type="molecule type" value="Genomic_DNA"/>
</dbReference>
<dbReference type="EC" id="2.7.8.13" evidence="7 8"/>
<dbReference type="InterPro" id="IPR000715">
    <property type="entry name" value="Glycosyl_transferase_4"/>
</dbReference>
<name>A0A6J4I149_9ACTN</name>
<keyword evidence="7" id="KW-0133">Cell shape</keyword>
<gene>
    <name evidence="7" type="primary">mraY</name>
    <name evidence="10" type="ORF">AVDCRST_MAG20-1542</name>
</gene>
<comment type="function">
    <text evidence="7">Catalyzes the initial step of the lipid cycle reactions in the biosynthesis of the cell wall peptidoglycan: transfers peptidoglycan precursor phospho-MurNAc-pentapeptide from UDP-MurNAc-pentapeptide onto the lipid carrier undecaprenyl phosphate, yielding undecaprenyl-pyrophosphoryl-MurNAc-pentapeptide, known as lipid I.</text>
</comment>
<dbReference type="GO" id="GO:0008963">
    <property type="term" value="F:phospho-N-acetylmuramoyl-pentapeptide-transferase activity"/>
    <property type="evidence" value="ECO:0007669"/>
    <property type="project" value="UniProtKB-UniRule"/>
</dbReference>
<dbReference type="UniPathway" id="UPA00219"/>
<keyword evidence="3 7" id="KW-0808">Transferase</keyword>
<keyword evidence="4 7" id="KW-0812">Transmembrane</keyword>
<keyword evidence="7" id="KW-0961">Cell wall biogenesis/degradation</keyword>
<dbReference type="GO" id="GO:0009252">
    <property type="term" value="P:peptidoglycan biosynthetic process"/>
    <property type="evidence" value="ECO:0007669"/>
    <property type="project" value="UniProtKB-UniRule"/>
</dbReference>
<dbReference type="GO" id="GO:0046872">
    <property type="term" value="F:metal ion binding"/>
    <property type="evidence" value="ECO:0007669"/>
    <property type="project" value="UniProtKB-KW"/>
</dbReference>
<feature type="transmembrane region" description="Helical" evidence="7">
    <location>
        <begin position="148"/>
        <end position="168"/>
    </location>
</feature>
<keyword evidence="7" id="KW-0132">Cell division</keyword>
<keyword evidence="5 7" id="KW-1133">Transmembrane helix</keyword>
<dbReference type="PROSITE" id="PS01347">
    <property type="entry name" value="MRAY_1"/>
    <property type="match status" value="1"/>
</dbReference>
<evidence type="ECO:0000256" key="3">
    <source>
        <dbReference type="ARBA" id="ARBA00022679"/>
    </source>
</evidence>
<dbReference type="Pfam" id="PF00953">
    <property type="entry name" value="Glycos_transf_4"/>
    <property type="match status" value="1"/>
</dbReference>
<dbReference type="GO" id="GO:0071555">
    <property type="term" value="P:cell wall organization"/>
    <property type="evidence" value="ECO:0007669"/>
    <property type="project" value="UniProtKB-KW"/>
</dbReference>
<dbReference type="HAMAP" id="MF_00038">
    <property type="entry name" value="MraY"/>
    <property type="match status" value="1"/>
</dbReference>
<keyword evidence="7" id="KW-1003">Cell membrane</keyword>
<accession>A0A6J4I149</accession>
<feature type="transmembrane region" description="Helical" evidence="7">
    <location>
        <begin position="213"/>
        <end position="232"/>
    </location>
</feature>
<comment type="subcellular location">
    <subcellularLocation>
        <location evidence="7">Cell membrane</location>
        <topology evidence="7">Multi-pass membrane protein</topology>
    </subcellularLocation>
    <subcellularLocation>
        <location evidence="1">Membrane</location>
        <topology evidence="1">Multi-pass membrane protein</topology>
    </subcellularLocation>
</comment>
<feature type="transmembrane region" description="Helical" evidence="7">
    <location>
        <begin position="180"/>
        <end position="201"/>
    </location>
</feature>
<dbReference type="AlphaFoldDB" id="A0A6J4I149"/>
<keyword evidence="7" id="KW-0131">Cell cycle</keyword>
<comment type="catalytic activity">
    <reaction evidence="7">
        <text>UDP-N-acetyl-alpha-D-muramoyl-L-alanyl-gamma-D-glutamyl-meso-2,6-diaminopimeloyl-D-alanyl-D-alanine + di-trans,octa-cis-undecaprenyl phosphate = di-trans,octa-cis-undecaprenyl diphospho-N-acetyl-alpha-D-muramoyl-L-alanyl-D-glutamyl-meso-2,6-diaminopimeloyl-D-alanyl-D-alanine + UMP</text>
        <dbReference type="Rhea" id="RHEA:28386"/>
        <dbReference type="ChEBI" id="CHEBI:57865"/>
        <dbReference type="ChEBI" id="CHEBI:60392"/>
        <dbReference type="ChEBI" id="CHEBI:61386"/>
        <dbReference type="ChEBI" id="CHEBI:61387"/>
        <dbReference type="EC" id="2.7.8.13"/>
    </reaction>
</comment>
<dbReference type="PANTHER" id="PTHR22926:SF5">
    <property type="entry name" value="PHOSPHO-N-ACETYLMURAMOYL-PENTAPEPTIDE-TRANSFERASE HOMOLOG"/>
    <property type="match status" value="1"/>
</dbReference>
<dbReference type="InterPro" id="IPR003524">
    <property type="entry name" value="PNAcMuramoyl-5peptid_Trfase"/>
</dbReference>
<feature type="transmembrane region" description="Helical" evidence="7">
    <location>
        <begin position="52"/>
        <end position="68"/>
    </location>
</feature>
<organism evidence="10">
    <name type="scientific">uncultured Acidimicrobiales bacterium</name>
    <dbReference type="NCBI Taxonomy" id="310071"/>
    <lineage>
        <taxon>Bacteria</taxon>
        <taxon>Bacillati</taxon>
        <taxon>Actinomycetota</taxon>
        <taxon>Acidimicrobiia</taxon>
        <taxon>Acidimicrobiales</taxon>
        <taxon>environmental samples</taxon>
    </lineage>
</organism>
<keyword evidence="7" id="KW-0573">Peptidoglycan synthesis</keyword>
<keyword evidence="7 9" id="KW-0479">Metal-binding</keyword>
<dbReference type="NCBIfam" id="TIGR00445">
    <property type="entry name" value="mraY"/>
    <property type="match status" value="1"/>
</dbReference>
<evidence type="ECO:0000256" key="1">
    <source>
        <dbReference type="ARBA" id="ARBA00004141"/>
    </source>
</evidence>
<evidence type="ECO:0000256" key="4">
    <source>
        <dbReference type="ARBA" id="ARBA00022692"/>
    </source>
</evidence>
<comment type="cofactor">
    <cofactor evidence="7 9">
        <name>Mg(2+)</name>
        <dbReference type="ChEBI" id="CHEBI:18420"/>
    </cofactor>
</comment>
<evidence type="ECO:0000256" key="2">
    <source>
        <dbReference type="ARBA" id="ARBA00005583"/>
    </source>
</evidence>
<protein>
    <recommendedName>
        <fullName evidence="7 8">Phospho-N-acetylmuramoyl-pentapeptide-transferase</fullName>
        <ecNumber evidence="7 8">2.7.8.13</ecNumber>
    </recommendedName>
    <alternativeName>
        <fullName evidence="7">UDP-MurNAc-pentapeptide phosphotransferase</fullName>
    </alternativeName>
</protein>
<comment type="similarity">
    <text evidence="2 7">Belongs to the glycosyltransferase 4 family. MraY subfamily.</text>
</comment>
<sequence>MIALLIAGTVAFLVTLIGTPFLISWLKAHGVGQPIREDGPSGHTIKAGTPTMGGIAIVVATMLGYLAAHLRDGTIFTRGGILVALAIAGAGIVGGVDDWIKVRNARNLGLNKRAKIGGLLLVAIGFGALAVEWANVSTKLSFTRHDSLGIELAPWVFVVWAVLLFLGTSNGANLTDGLDGLASGASIFSWAAYTVIAFWAFRHPEVYQVPQALDLALVCAAMVGALSGFLWWNAPPARIFMGDTGSLAIGAGLAAMALVTSTHLLLPIIAGLFVIETLSVITQVFSFRLFRRRLYRMAPIHHHFELGGWPETTVIVRFWILAGLSTAVAIGIYYADYLSIPGAID</sequence>
<keyword evidence="7 9" id="KW-0460">Magnesium</keyword>
<dbReference type="PANTHER" id="PTHR22926">
    <property type="entry name" value="PHOSPHO-N-ACETYLMURAMOYL-PENTAPEPTIDE-TRANSFERASE"/>
    <property type="match status" value="1"/>
</dbReference>
<feature type="transmembrane region" description="Helical" evidence="7">
    <location>
        <begin position="264"/>
        <end position="287"/>
    </location>
</feature>
<keyword evidence="6 7" id="KW-0472">Membrane</keyword>
<dbReference type="GO" id="GO:0005886">
    <property type="term" value="C:plasma membrane"/>
    <property type="evidence" value="ECO:0007669"/>
    <property type="project" value="UniProtKB-SubCell"/>
</dbReference>
<dbReference type="Pfam" id="PF10555">
    <property type="entry name" value="MraY_sig1"/>
    <property type="match status" value="1"/>
</dbReference>
<feature type="binding site" evidence="9">
    <location>
        <position position="243"/>
    </location>
    <ligand>
        <name>Mg(2+)</name>
        <dbReference type="ChEBI" id="CHEBI:18420"/>
    </ligand>
</feature>
<evidence type="ECO:0000256" key="5">
    <source>
        <dbReference type="ARBA" id="ARBA00022989"/>
    </source>
</evidence>
<dbReference type="GO" id="GO:0008360">
    <property type="term" value="P:regulation of cell shape"/>
    <property type="evidence" value="ECO:0007669"/>
    <property type="project" value="UniProtKB-KW"/>
</dbReference>
<comment type="pathway">
    <text evidence="7">Cell wall biogenesis; peptidoglycan biosynthesis.</text>
</comment>
<dbReference type="PROSITE" id="PS01348">
    <property type="entry name" value="MRAY_2"/>
    <property type="match status" value="1"/>
</dbReference>
<dbReference type="GO" id="GO:0051301">
    <property type="term" value="P:cell division"/>
    <property type="evidence" value="ECO:0007669"/>
    <property type="project" value="UniProtKB-KW"/>
</dbReference>
<feature type="transmembrane region" description="Helical" evidence="7">
    <location>
        <begin position="314"/>
        <end position="335"/>
    </location>
</feature>
<evidence type="ECO:0000256" key="7">
    <source>
        <dbReference type="HAMAP-Rule" id="MF_00038"/>
    </source>
</evidence>
<evidence type="ECO:0000313" key="10">
    <source>
        <dbReference type="EMBL" id="CAA9237255.1"/>
    </source>
</evidence>
<proteinExistence type="inferred from homology"/>
<dbReference type="InterPro" id="IPR018480">
    <property type="entry name" value="PNAcMuramoyl-5peptid_Trfase_CS"/>
</dbReference>
<evidence type="ECO:0000256" key="6">
    <source>
        <dbReference type="ARBA" id="ARBA00023136"/>
    </source>
</evidence>
<feature type="binding site" evidence="9">
    <location>
        <position position="173"/>
    </location>
    <ligand>
        <name>Mg(2+)</name>
        <dbReference type="ChEBI" id="CHEBI:18420"/>
    </ligand>
</feature>
<evidence type="ECO:0000256" key="9">
    <source>
        <dbReference type="PIRSR" id="PIRSR600715-1"/>
    </source>
</evidence>
<feature type="transmembrane region" description="Helical" evidence="7">
    <location>
        <begin position="75"/>
        <end position="96"/>
    </location>
</feature>
<dbReference type="CDD" id="cd06852">
    <property type="entry name" value="GT_MraY"/>
    <property type="match status" value="1"/>
</dbReference>